<name>A0A917HFD4_9BACI</name>
<comment type="caution">
    <text evidence="1">The sequence shown here is derived from an EMBL/GenBank/DDBJ whole genome shotgun (WGS) entry which is preliminary data.</text>
</comment>
<reference evidence="1" key="2">
    <citation type="submission" date="2020-09" db="EMBL/GenBank/DDBJ databases">
        <authorList>
            <person name="Sun Q."/>
            <person name="Zhou Y."/>
        </authorList>
    </citation>
    <scope>NUCLEOTIDE SEQUENCE</scope>
    <source>
        <strain evidence="1">CGMCC 1.12754</strain>
    </source>
</reference>
<gene>
    <name evidence="1" type="ORF">GCM10011398_21420</name>
</gene>
<evidence type="ECO:0000313" key="2">
    <source>
        <dbReference type="Proteomes" id="UP000622860"/>
    </source>
</evidence>
<dbReference type="Proteomes" id="UP000622860">
    <property type="component" value="Unassembled WGS sequence"/>
</dbReference>
<protein>
    <submittedName>
        <fullName evidence="1">Uncharacterized protein</fullName>
    </submittedName>
</protein>
<reference evidence="1" key="1">
    <citation type="journal article" date="2014" name="Int. J. Syst. Evol. Microbiol.">
        <title>Complete genome sequence of Corynebacterium casei LMG S-19264T (=DSM 44701T), isolated from a smear-ripened cheese.</title>
        <authorList>
            <consortium name="US DOE Joint Genome Institute (JGI-PGF)"/>
            <person name="Walter F."/>
            <person name="Albersmeier A."/>
            <person name="Kalinowski J."/>
            <person name="Ruckert C."/>
        </authorList>
    </citation>
    <scope>NUCLEOTIDE SEQUENCE</scope>
    <source>
        <strain evidence="1">CGMCC 1.12754</strain>
    </source>
</reference>
<evidence type="ECO:0000313" key="1">
    <source>
        <dbReference type="EMBL" id="GGG76222.1"/>
    </source>
</evidence>
<proteinExistence type="predicted"/>
<dbReference type="AlphaFoldDB" id="A0A917HFD4"/>
<organism evidence="1 2">
    <name type="scientific">Virgibacillus oceani</name>
    <dbReference type="NCBI Taxonomy" id="1479511"/>
    <lineage>
        <taxon>Bacteria</taxon>
        <taxon>Bacillati</taxon>
        <taxon>Bacillota</taxon>
        <taxon>Bacilli</taxon>
        <taxon>Bacillales</taxon>
        <taxon>Bacillaceae</taxon>
        <taxon>Virgibacillus</taxon>
    </lineage>
</organism>
<sequence length="68" mass="8312">MIIHVNFTVVYQYFDFEYIVYRKTFHAVTWIGHNRSNPIKRGKAHLETVIPQWPTQTQEGLLFYFYRT</sequence>
<accession>A0A917HFD4</accession>
<dbReference type="EMBL" id="BMFR01000007">
    <property type="protein sequence ID" value="GGG76222.1"/>
    <property type="molecule type" value="Genomic_DNA"/>
</dbReference>
<keyword evidence="2" id="KW-1185">Reference proteome</keyword>